<name>A0AAD4BTX8_BOLED</name>
<dbReference type="EMBL" id="WHUW01000013">
    <property type="protein sequence ID" value="KAF8439751.1"/>
    <property type="molecule type" value="Genomic_DNA"/>
</dbReference>
<proteinExistence type="predicted"/>
<reference evidence="1" key="1">
    <citation type="submission" date="2019-10" db="EMBL/GenBank/DDBJ databases">
        <authorList>
            <consortium name="DOE Joint Genome Institute"/>
            <person name="Kuo A."/>
            <person name="Miyauchi S."/>
            <person name="Kiss E."/>
            <person name="Drula E."/>
            <person name="Kohler A."/>
            <person name="Sanchez-Garcia M."/>
            <person name="Andreopoulos B."/>
            <person name="Barry K.W."/>
            <person name="Bonito G."/>
            <person name="Buee M."/>
            <person name="Carver A."/>
            <person name="Chen C."/>
            <person name="Cichocki N."/>
            <person name="Clum A."/>
            <person name="Culley D."/>
            <person name="Crous P.W."/>
            <person name="Fauchery L."/>
            <person name="Girlanda M."/>
            <person name="Hayes R."/>
            <person name="Keri Z."/>
            <person name="LaButti K."/>
            <person name="Lipzen A."/>
            <person name="Lombard V."/>
            <person name="Magnuson J."/>
            <person name="Maillard F."/>
            <person name="Morin E."/>
            <person name="Murat C."/>
            <person name="Nolan M."/>
            <person name="Ohm R."/>
            <person name="Pangilinan J."/>
            <person name="Pereira M."/>
            <person name="Perotto S."/>
            <person name="Peter M."/>
            <person name="Riley R."/>
            <person name="Sitrit Y."/>
            <person name="Stielow B."/>
            <person name="Szollosi G."/>
            <person name="Zifcakova L."/>
            <person name="Stursova M."/>
            <person name="Spatafora J.W."/>
            <person name="Tedersoo L."/>
            <person name="Vaario L.-M."/>
            <person name="Yamada A."/>
            <person name="Yan M."/>
            <person name="Wang P."/>
            <person name="Xu J."/>
            <person name="Bruns T."/>
            <person name="Baldrian P."/>
            <person name="Vilgalys R."/>
            <person name="Henrissat B."/>
            <person name="Grigoriev I.V."/>
            <person name="Hibbett D."/>
            <person name="Nagy L.G."/>
            <person name="Martin F.M."/>
        </authorList>
    </citation>
    <scope>NUCLEOTIDE SEQUENCE</scope>
    <source>
        <strain evidence="1">BED1</strain>
    </source>
</reference>
<organism evidence="1 2">
    <name type="scientific">Boletus edulis BED1</name>
    <dbReference type="NCBI Taxonomy" id="1328754"/>
    <lineage>
        <taxon>Eukaryota</taxon>
        <taxon>Fungi</taxon>
        <taxon>Dikarya</taxon>
        <taxon>Basidiomycota</taxon>
        <taxon>Agaricomycotina</taxon>
        <taxon>Agaricomycetes</taxon>
        <taxon>Agaricomycetidae</taxon>
        <taxon>Boletales</taxon>
        <taxon>Boletineae</taxon>
        <taxon>Boletaceae</taxon>
        <taxon>Boletoideae</taxon>
        <taxon>Boletus</taxon>
    </lineage>
</organism>
<reference evidence="1" key="2">
    <citation type="journal article" date="2020" name="Nat. Commun.">
        <title>Large-scale genome sequencing of mycorrhizal fungi provides insights into the early evolution of symbiotic traits.</title>
        <authorList>
            <person name="Miyauchi S."/>
            <person name="Kiss E."/>
            <person name="Kuo A."/>
            <person name="Drula E."/>
            <person name="Kohler A."/>
            <person name="Sanchez-Garcia M."/>
            <person name="Morin E."/>
            <person name="Andreopoulos B."/>
            <person name="Barry K.W."/>
            <person name="Bonito G."/>
            <person name="Buee M."/>
            <person name="Carver A."/>
            <person name="Chen C."/>
            <person name="Cichocki N."/>
            <person name="Clum A."/>
            <person name="Culley D."/>
            <person name="Crous P.W."/>
            <person name="Fauchery L."/>
            <person name="Girlanda M."/>
            <person name="Hayes R.D."/>
            <person name="Keri Z."/>
            <person name="LaButti K."/>
            <person name="Lipzen A."/>
            <person name="Lombard V."/>
            <person name="Magnuson J."/>
            <person name="Maillard F."/>
            <person name="Murat C."/>
            <person name="Nolan M."/>
            <person name="Ohm R.A."/>
            <person name="Pangilinan J."/>
            <person name="Pereira M.F."/>
            <person name="Perotto S."/>
            <person name="Peter M."/>
            <person name="Pfister S."/>
            <person name="Riley R."/>
            <person name="Sitrit Y."/>
            <person name="Stielow J.B."/>
            <person name="Szollosi G."/>
            <person name="Zifcakova L."/>
            <person name="Stursova M."/>
            <person name="Spatafora J.W."/>
            <person name="Tedersoo L."/>
            <person name="Vaario L.M."/>
            <person name="Yamada A."/>
            <person name="Yan M."/>
            <person name="Wang P."/>
            <person name="Xu J."/>
            <person name="Bruns T."/>
            <person name="Baldrian P."/>
            <person name="Vilgalys R."/>
            <person name="Dunand C."/>
            <person name="Henrissat B."/>
            <person name="Grigoriev I.V."/>
            <person name="Hibbett D."/>
            <person name="Nagy L.G."/>
            <person name="Martin F.M."/>
        </authorList>
    </citation>
    <scope>NUCLEOTIDE SEQUENCE</scope>
    <source>
        <strain evidence="1">BED1</strain>
    </source>
</reference>
<evidence type="ECO:0000313" key="2">
    <source>
        <dbReference type="Proteomes" id="UP001194468"/>
    </source>
</evidence>
<evidence type="ECO:0000313" key="1">
    <source>
        <dbReference type="EMBL" id="KAF8439751.1"/>
    </source>
</evidence>
<gene>
    <name evidence="1" type="ORF">L210DRAFT_2177356</name>
</gene>
<accession>A0AAD4BTX8</accession>
<keyword evidence="2" id="KW-1185">Reference proteome</keyword>
<dbReference type="AlphaFoldDB" id="A0AAD4BTX8"/>
<comment type="caution">
    <text evidence="1">The sequence shown here is derived from an EMBL/GenBank/DDBJ whole genome shotgun (WGS) entry which is preliminary data.</text>
</comment>
<sequence>MMVEVKGQCAITRGYFLISITVHHLVFSALVPCFQQRIVPSFASSEIQSRRIPPFPLHGPDVVLDPCLVRCAFHYKTFLEISRDPNATSMSTSGLMRSALNPLVIRDFKAFRQACQWIWAERQEYERWSKESHISNKDAFLQGILALAIVTQSIHRDKRKLIQLYKAACYTVVASTYAGPARLPGWNAAPTARALYNGKGLNSLNSWHLTFLGIFRQDTCNSSLPPVPCIHAPTSQPLSCRRPLSHANPVYKVHDNSLW</sequence>
<protein>
    <submittedName>
        <fullName evidence="1">Uncharacterized protein</fullName>
    </submittedName>
</protein>
<dbReference type="Proteomes" id="UP001194468">
    <property type="component" value="Unassembled WGS sequence"/>
</dbReference>